<protein>
    <submittedName>
        <fullName evidence="2">Uncharacterized protein</fullName>
    </submittedName>
</protein>
<feature type="signal peptide" evidence="1">
    <location>
        <begin position="1"/>
        <end position="19"/>
    </location>
</feature>
<evidence type="ECO:0000313" key="3">
    <source>
        <dbReference type="Proteomes" id="UP000249547"/>
    </source>
</evidence>
<dbReference type="RefSeq" id="WP_111595938.1">
    <property type="nucleotide sequence ID" value="NZ_QLLL01000001.1"/>
</dbReference>
<dbReference type="Proteomes" id="UP000249547">
    <property type="component" value="Unassembled WGS sequence"/>
</dbReference>
<organism evidence="2 3">
    <name type="scientific">Chitinophaga skermanii</name>
    <dbReference type="NCBI Taxonomy" id="331697"/>
    <lineage>
        <taxon>Bacteria</taxon>
        <taxon>Pseudomonadati</taxon>
        <taxon>Bacteroidota</taxon>
        <taxon>Chitinophagia</taxon>
        <taxon>Chitinophagales</taxon>
        <taxon>Chitinophagaceae</taxon>
        <taxon>Chitinophaga</taxon>
    </lineage>
</organism>
<name>A0A327R2C3_9BACT</name>
<keyword evidence="1" id="KW-0732">Signal</keyword>
<dbReference type="EMBL" id="QLLL01000001">
    <property type="protein sequence ID" value="RAJ10810.1"/>
    <property type="molecule type" value="Genomic_DNA"/>
</dbReference>
<gene>
    <name evidence="2" type="ORF">LX64_00417</name>
</gene>
<accession>A0A327R2C3</accession>
<evidence type="ECO:0000313" key="2">
    <source>
        <dbReference type="EMBL" id="RAJ10810.1"/>
    </source>
</evidence>
<reference evidence="2 3" key="1">
    <citation type="submission" date="2018-06" db="EMBL/GenBank/DDBJ databases">
        <title>Genomic Encyclopedia of Archaeal and Bacterial Type Strains, Phase II (KMG-II): from individual species to whole genera.</title>
        <authorList>
            <person name="Goeker M."/>
        </authorList>
    </citation>
    <scope>NUCLEOTIDE SEQUENCE [LARGE SCALE GENOMIC DNA]</scope>
    <source>
        <strain evidence="2 3">DSM 23857</strain>
    </source>
</reference>
<feature type="chain" id="PRO_5016300505" evidence="1">
    <location>
        <begin position="20"/>
        <end position="87"/>
    </location>
</feature>
<sequence length="87" mass="9755">MKKIKLLVLSFTIIGGVSAAVTSHLSAPCTTEAQWYADGDWYTPVFMEGVDYNCIYDLNSTCTYVYDPTIANFVPCKTGRYEPIRTK</sequence>
<keyword evidence="3" id="KW-1185">Reference proteome</keyword>
<proteinExistence type="predicted"/>
<evidence type="ECO:0000256" key="1">
    <source>
        <dbReference type="SAM" id="SignalP"/>
    </source>
</evidence>
<dbReference type="AlphaFoldDB" id="A0A327R2C3"/>
<comment type="caution">
    <text evidence="2">The sequence shown here is derived from an EMBL/GenBank/DDBJ whole genome shotgun (WGS) entry which is preliminary data.</text>
</comment>